<name>A0A645HEG7_9ZZZZ</name>
<accession>A0A645HEG7</accession>
<proteinExistence type="predicted"/>
<protein>
    <recommendedName>
        <fullName evidence="2">F5/8 type C domain-containing protein</fullName>
    </recommendedName>
</protein>
<gene>
    <name evidence="1" type="ORF">SDC9_184273</name>
</gene>
<evidence type="ECO:0008006" key="2">
    <source>
        <dbReference type="Google" id="ProtNLM"/>
    </source>
</evidence>
<dbReference type="EMBL" id="VSSQ01091077">
    <property type="protein sequence ID" value="MPN36762.1"/>
    <property type="molecule type" value="Genomic_DNA"/>
</dbReference>
<sequence length="104" mass="12015">MKNYNGSVILVSPMILNCDGFSIYYEYELTKGSLKSDNWSVWVRENGTDWIRVQDIVVKNQVGEVYDIVFDEPVSFSEICVQPETYSDSFSYNNSFAVGYLIFH</sequence>
<dbReference type="AlphaFoldDB" id="A0A645HEG7"/>
<reference evidence="1" key="1">
    <citation type="submission" date="2019-08" db="EMBL/GenBank/DDBJ databases">
        <authorList>
            <person name="Kucharzyk K."/>
            <person name="Murdoch R.W."/>
            <person name="Higgins S."/>
            <person name="Loffler F."/>
        </authorList>
    </citation>
    <scope>NUCLEOTIDE SEQUENCE</scope>
</reference>
<evidence type="ECO:0000313" key="1">
    <source>
        <dbReference type="EMBL" id="MPN36762.1"/>
    </source>
</evidence>
<comment type="caution">
    <text evidence="1">The sequence shown here is derived from an EMBL/GenBank/DDBJ whole genome shotgun (WGS) entry which is preliminary data.</text>
</comment>
<organism evidence="1">
    <name type="scientific">bioreactor metagenome</name>
    <dbReference type="NCBI Taxonomy" id="1076179"/>
    <lineage>
        <taxon>unclassified sequences</taxon>
        <taxon>metagenomes</taxon>
        <taxon>ecological metagenomes</taxon>
    </lineage>
</organism>